<accession>A0A517SW64</accession>
<evidence type="ECO:0000313" key="1">
    <source>
        <dbReference type="EMBL" id="QDT60323.1"/>
    </source>
</evidence>
<proteinExistence type="predicted"/>
<organism evidence="1 2">
    <name type="scientific">Stieleria bergensis</name>
    <dbReference type="NCBI Taxonomy" id="2528025"/>
    <lineage>
        <taxon>Bacteria</taxon>
        <taxon>Pseudomonadati</taxon>
        <taxon>Planctomycetota</taxon>
        <taxon>Planctomycetia</taxon>
        <taxon>Pirellulales</taxon>
        <taxon>Pirellulaceae</taxon>
        <taxon>Stieleria</taxon>
    </lineage>
</organism>
<dbReference type="Proteomes" id="UP000315003">
    <property type="component" value="Chromosome"/>
</dbReference>
<dbReference type="AlphaFoldDB" id="A0A517SW64"/>
<evidence type="ECO:0000313" key="2">
    <source>
        <dbReference type="Proteomes" id="UP000315003"/>
    </source>
</evidence>
<dbReference type="OrthoDB" id="9788822at2"/>
<protein>
    <submittedName>
        <fullName evidence="1">Uncharacterized protein</fullName>
    </submittedName>
</protein>
<dbReference type="EMBL" id="CP036272">
    <property type="protein sequence ID" value="QDT60323.1"/>
    <property type="molecule type" value="Genomic_DNA"/>
</dbReference>
<keyword evidence="2" id="KW-1185">Reference proteome</keyword>
<reference evidence="1 2" key="1">
    <citation type="submission" date="2019-02" db="EMBL/GenBank/DDBJ databases">
        <title>Deep-cultivation of Planctomycetes and their phenomic and genomic characterization uncovers novel biology.</title>
        <authorList>
            <person name="Wiegand S."/>
            <person name="Jogler M."/>
            <person name="Boedeker C."/>
            <person name="Pinto D."/>
            <person name="Vollmers J."/>
            <person name="Rivas-Marin E."/>
            <person name="Kohn T."/>
            <person name="Peeters S.H."/>
            <person name="Heuer A."/>
            <person name="Rast P."/>
            <person name="Oberbeckmann S."/>
            <person name="Bunk B."/>
            <person name="Jeske O."/>
            <person name="Meyerdierks A."/>
            <person name="Storesund J.E."/>
            <person name="Kallscheuer N."/>
            <person name="Luecker S."/>
            <person name="Lage O.M."/>
            <person name="Pohl T."/>
            <person name="Merkel B.J."/>
            <person name="Hornburger P."/>
            <person name="Mueller R.-W."/>
            <person name="Bruemmer F."/>
            <person name="Labrenz M."/>
            <person name="Spormann A.M."/>
            <person name="Op den Camp H."/>
            <person name="Overmann J."/>
            <person name="Amann R."/>
            <person name="Jetten M.S.M."/>
            <person name="Mascher T."/>
            <person name="Medema M.H."/>
            <person name="Devos D.P."/>
            <person name="Kaster A.-K."/>
            <person name="Ovreas L."/>
            <person name="Rohde M."/>
            <person name="Galperin M.Y."/>
            <person name="Jogler C."/>
        </authorList>
    </citation>
    <scope>NUCLEOTIDE SEQUENCE [LARGE SCALE GENOMIC DNA]</scope>
    <source>
        <strain evidence="1 2">SV_7m_r</strain>
    </source>
</reference>
<sequence>MSVSPLRLNSVFSIVRRVQLFCNLWSDLKSMPLICPFEREFAFGTPRWPFIHADKLVTCDIVYAAAYHIWLRY</sequence>
<dbReference type="RefSeq" id="WP_145272855.1">
    <property type="nucleotide sequence ID" value="NZ_CP036272.1"/>
</dbReference>
<name>A0A517SW64_9BACT</name>
<gene>
    <name evidence="1" type="ORF">SV7mr_28430</name>
</gene>